<dbReference type="AlphaFoldDB" id="F9T0Z8"/>
<keyword evidence="1" id="KW-0732">Signal</keyword>
<feature type="chain" id="PRO_5003393914" description="Porin" evidence="1">
    <location>
        <begin position="22"/>
        <end position="226"/>
    </location>
</feature>
<protein>
    <recommendedName>
        <fullName evidence="6">Porin</fullName>
    </recommendedName>
</protein>
<evidence type="ECO:0008006" key="6">
    <source>
        <dbReference type="Google" id="ProtNLM"/>
    </source>
</evidence>
<dbReference type="Proteomes" id="UP000030071">
    <property type="component" value="Chromosome 2"/>
</dbReference>
<evidence type="ECO:0000313" key="2">
    <source>
        <dbReference type="EMBL" id="AIW16539.1"/>
    </source>
</evidence>
<dbReference type="EMBL" id="AFWI01000024">
    <property type="protein sequence ID" value="EGU58456.1"/>
    <property type="molecule type" value="Genomic_DNA"/>
</dbReference>
<dbReference type="RefSeq" id="WP_004743094.1">
    <property type="nucleotide sequence ID" value="NZ_AFWI01000024.1"/>
</dbReference>
<proteinExistence type="predicted"/>
<keyword evidence="4" id="KW-1185">Reference proteome</keyword>
<sequence>MNRNIVLITLSSIFAVASVQASELTGGLEIDNKFSAENVADLGTGAKLFVGYEGFGVSAKRNDTKTKEYNFNYTHDFDTFFVKGEYEFVDNRSRVEENGTNNIGANVNKFGITAGTNVMGLFDTSLRLRKDLDDKELNGKKSDITRFDFAVGKQFENVYLNTKVVGQHQKDKRIATVNDTIYNVEARLTFNNIANGFTPYFEAGNEAQFGSDKRNTYGKVGVVFNF</sequence>
<feature type="signal peptide" evidence="1">
    <location>
        <begin position="1"/>
        <end position="21"/>
    </location>
</feature>
<evidence type="ECO:0000256" key="1">
    <source>
        <dbReference type="SAM" id="SignalP"/>
    </source>
</evidence>
<organism evidence="2 5">
    <name type="scientific">Vibrio tubiashii ATCC 19109</name>
    <dbReference type="NCBI Taxonomy" id="1051646"/>
    <lineage>
        <taxon>Bacteria</taxon>
        <taxon>Pseudomonadati</taxon>
        <taxon>Pseudomonadota</taxon>
        <taxon>Gammaproteobacteria</taxon>
        <taxon>Vibrionales</taxon>
        <taxon>Vibrionaceae</taxon>
        <taxon>Vibrio</taxon>
        <taxon>Vibrio oreintalis group</taxon>
    </lineage>
</organism>
<dbReference type="GeneID" id="23447179"/>
<evidence type="ECO:0000313" key="5">
    <source>
        <dbReference type="Proteomes" id="UP000030071"/>
    </source>
</evidence>
<dbReference type="EMBL" id="CP009355">
    <property type="protein sequence ID" value="AIW16539.1"/>
    <property type="molecule type" value="Genomic_DNA"/>
</dbReference>
<accession>F9T0Z8</accession>
<reference evidence="3" key="1">
    <citation type="submission" date="2011-08" db="EMBL/GenBank/DDBJ databases">
        <authorList>
            <person name="Hoffman M."/>
            <person name="Strain E.A."/>
            <person name="Brown E."/>
            <person name="Allard M.W."/>
        </authorList>
    </citation>
    <scope>NUCLEOTIDE SEQUENCE</scope>
    <source>
        <strain evidence="3">ATCC 19109</strain>
    </source>
</reference>
<evidence type="ECO:0000313" key="3">
    <source>
        <dbReference type="EMBL" id="EGU58456.1"/>
    </source>
</evidence>
<evidence type="ECO:0000313" key="4">
    <source>
        <dbReference type="Proteomes" id="UP000003836"/>
    </source>
</evidence>
<name>F9T0Z8_9VIBR</name>
<gene>
    <name evidence="2" type="ORF">IX91_20880</name>
    <name evidence="3" type="ORF">VITU9109_07059</name>
</gene>
<dbReference type="eggNOG" id="ENOG5032JB7">
    <property type="taxonomic scope" value="Bacteria"/>
</dbReference>
<dbReference type="HOGENOM" id="CLU_1224332_0_0_6"/>
<dbReference type="PATRIC" id="fig|1051646.9.peg.4099"/>
<dbReference type="KEGG" id="vtu:IX91_20880"/>
<dbReference type="Proteomes" id="UP000003836">
    <property type="component" value="Unassembled WGS sequence"/>
</dbReference>
<reference evidence="2 5" key="3">
    <citation type="submission" date="2014-08" db="EMBL/GenBank/DDBJ databases">
        <title>First Complete Genome Sequence of the Shellfish Pathogen Vibrio tubiashii.</title>
        <authorList>
            <person name="Richards G.P."/>
            <person name="Needleman D.S."/>
            <person name="Watson M.A."/>
            <person name="Bono J.L."/>
        </authorList>
    </citation>
    <scope>NUCLEOTIDE SEQUENCE [LARGE SCALE GENOMIC DNA]</scope>
    <source>
        <strain evidence="2 5">ATCC 19109</strain>
    </source>
</reference>
<reference evidence="3 4" key="2">
    <citation type="journal article" date="2012" name="Int. J. Syst. Evol. Microbiol.">
        <title>Vibrio caribbeanicus sp. nov., isolated from the marine sponge Scleritoderma cyanea.</title>
        <authorList>
            <person name="Hoffmann M."/>
            <person name="Monday S.R."/>
            <person name="Allard M.W."/>
            <person name="Strain E.A."/>
            <person name="Whittaker P."/>
            <person name="Naum M."/>
            <person name="McCarthy P.J."/>
            <person name="Lopez J.V."/>
            <person name="Fischer M."/>
            <person name="Brown E.W."/>
        </authorList>
    </citation>
    <scope>NUCLEOTIDE SEQUENCE [LARGE SCALE GENOMIC DNA]</scope>
    <source>
        <strain evidence="3 4">ATCC 19109</strain>
    </source>
</reference>